<dbReference type="EC" id="1.11.1.24" evidence="3"/>
<dbReference type="GO" id="GO:0008379">
    <property type="term" value="F:thioredoxin peroxidase activity"/>
    <property type="evidence" value="ECO:0007669"/>
    <property type="project" value="TreeGrafter"/>
</dbReference>
<dbReference type="InterPro" id="IPR050924">
    <property type="entry name" value="Peroxiredoxin_BCP/PrxQ"/>
</dbReference>
<dbReference type="SUPFAM" id="SSF52833">
    <property type="entry name" value="Thioredoxin-like"/>
    <property type="match status" value="1"/>
</dbReference>
<evidence type="ECO:0000256" key="10">
    <source>
        <dbReference type="ARBA" id="ARBA00038489"/>
    </source>
</evidence>
<accession>A0A087AD47</accession>
<dbReference type="InterPro" id="IPR036249">
    <property type="entry name" value="Thioredoxin-like_sf"/>
</dbReference>
<evidence type="ECO:0000256" key="8">
    <source>
        <dbReference type="ARBA" id="ARBA00023284"/>
    </source>
</evidence>
<name>A0A087AD47_9BIFI</name>
<keyword evidence="6 14" id="KW-0560">Oxidoreductase</keyword>
<evidence type="ECO:0000256" key="12">
    <source>
        <dbReference type="ARBA" id="ARBA00049091"/>
    </source>
</evidence>
<evidence type="ECO:0000256" key="7">
    <source>
        <dbReference type="ARBA" id="ARBA00023157"/>
    </source>
</evidence>
<dbReference type="InterPro" id="IPR000866">
    <property type="entry name" value="AhpC/TSA"/>
</dbReference>
<proteinExistence type="inferred from homology"/>
<evidence type="ECO:0000256" key="2">
    <source>
        <dbReference type="ARBA" id="ARBA00011245"/>
    </source>
</evidence>
<evidence type="ECO:0000259" key="13">
    <source>
        <dbReference type="PROSITE" id="PS51352"/>
    </source>
</evidence>
<dbReference type="Proteomes" id="UP000029072">
    <property type="component" value="Unassembled WGS sequence"/>
</dbReference>
<comment type="similarity">
    <text evidence="10">Belongs to the peroxiredoxin family. BCP/PrxQ subfamily.</text>
</comment>
<evidence type="ECO:0000256" key="11">
    <source>
        <dbReference type="ARBA" id="ARBA00041373"/>
    </source>
</evidence>
<comment type="caution">
    <text evidence="14">The sequence shown here is derived from an EMBL/GenBank/DDBJ whole genome shotgun (WGS) entry which is preliminary data.</text>
</comment>
<evidence type="ECO:0000256" key="5">
    <source>
        <dbReference type="ARBA" id="ARBA00022862"/>
    </source>
</evidence>
<dbReference type="PROSITE" id="PS51352">
    <property type="entry name" value="THIOREDOXIN_2"/>
    <property type="match status" value="1"/>
</dbReference>
<sequence>MTHMTDSTTDTVNQTPAEDLPIRLEAGQTAPDFTLPAVESDGTESTISLADLTKQGRKVILYFYPAAMTPGCTTEACDFRDNMARLGTLGYTVLGVSKDSMTKLQRFRERDHLSFPLLSDPELTVHKAYAAWGEKKLYGKTHVGVIRSTFAIDEHGVIALARYNVRAKGHVDSLIKRLGD</sequence>
<gene>
    <name evidence="14" type="ORF">BCAL_0303</name>
</gene>
<keyword evidence="5" id="KW-0049">Antioxidant</keyword>
<dbReference type="NCBIfam" id="NF006960">
    <property type="entry name" value="PRK09437.1"/>
    <property type="match status" value="1"/>
</dbReference>
<dbReference type="InterPro" id="IPR013766">
    <property type="entry name" value="Thioredoxin_domain"/>
</dbReference>
<dbReference type="CDD" id="cd03017">
    <property type="entry name" value="PRX_BCP"/>
    <property type="match status" value="1"/>
</dbReference>
<evidence type="ECO:0000256" key="3">
    <source>
        <dbReference type="ARBA" id="ARBA00013017"/>
    </source>
</evidence>
<dbReference type="STRING" id="1437609.BCAL_0303"/>
<comment type="catalytic activity">
    <reaction evidence="12">
        <text>a hydroperoxide + [thioredoxin]-dithiol = an alcohol + [thioredoxin]-disulfide + H2O</text>
        <dbReference type="Rhea" id="RHEA:62620"/>
        <dbReference type="Rhea" id="RHEA-COMP:10698"/>
        <dbReference type="Rhea" id="RHEA-COMP:10700"/>
        <dbReference type="ChEBI" id="CHEBI:15377"/>
        <dbReference type="ChEBI" id="CHEBI:29950"/>
        <dbReference type="ChEBI" id="CHEBI:30879"/>
        <dbReference type="ChEBI" id="CHEBI:35924"/>
        <dbReference type="ChEBI" id="CHEBI:50058"/>
        <dbReference type="EC" id="1.11.1.24"/>
    </reaction>
</comment>
<comment type="subunit">
    <text evidence="2">Monomer.</text>
</comment>
<keyword evidence="4 14" id="KW-0575">Peroxidase</keyword>
<dbReference type="GO" id="GO:0034599">
    <property type="term" value="P:cellular response to oxidative stress"/>
    <property type="evidence" value="ECO:0007669"/>
    <property type="project" value="TreeGrafter"/>
</dbReference>
<dbReference type="PANTHER" id="PTHR42801:SF4">
    <property type="entry name" value="AHPC_TSA FAMILY PROTEIN"/>
    <property type="match status" value="1"/>
</dbReference>
<comment type="function">
    <text evidence="1">Thiol-specific peroxidase that catalyzes the reduction of hydrogen peroxide and organic hydroperoxides to water and alcohols, respectively. Plays a role in cell protection against oxidative stress by detoxifying peroxides and as sensor of hydrogen peroxide-mediated signaling events.</text>
</comment>
<feature type="domain" description="Thioredoxin" evidence="13">
    <location>
        <begin position="24"/>
        <end position="180"/>
    </location>
</feature>
<dbReference type="Pfam" id="PF00578">
    <property type="entry name" value="AhpC-TSA"/>
    <property type="match status" value="1"/>
</dbReference>
<dbReference type="FunFam" id="3.40.30.10:FF:000007">
    <property type="entry name" value="Thioredoxin-dependent thiol peroxidase"/>
    <property type="match status" value="1"/>
</dbReference>
<reference evidence="14 15" key="1">
    <citation type="submission" date="2014-03" db="EMBL/GenBank/DDBJ databases">
        <title>Genomics of Bifidobacteria.</title>
        <authorList>
            <person name="Ventura M."/>
            <person name="Milani C."/>
            <person name="Lugli G.A."/>
        </authorList>
    </citation>
    <scope>NUCLEOTIDE SEQUENCE [LARGE SCALE GENOMIC DNA]</scope>
    <source>
        <strain evidence="14 15">DSM 23973</strain>
    </source>
</reference>
<keyword evidence="8" id="KW-0676">Redox-active center</keyword>
<evidence type="ECO:0000256" key="9">
    <source>
        <dbReference type="ARBA" id="ARBA00032824"/>
    </source>
</evidence>
<organism evidence="14 15">
    <name type="scientific">Bifidobacterium callitrichos DSM 23973</name>
    <dbReference type="NCBI Taxonomy" id="1437609"/>
    <lineage>
        <taxon>Bacteria</taxon>
        <taxon>Bacillati</taxon>
        <taxon>Actinomycetota</taxon>
        <taxon>Actinomycetes</taxon>
        <taxon>Bifidobacteriales</taxon>
        <taxon>Bifidobacteriaceae</taxon>
        <taxon>Bifidobacterium</taxon>
    </lineage>
</organism>
<protein>
    <recommendedName>
        <fullName evidence="3">thioredoxin-dependent peroxiredoxin</fullName>
        <ecNumber evidence="3">1.11.1.24</ecNumber>
    </recommendedName>
    <alternativeName>
        <fullName evidence="11">Bacterioferritin comigratory protein</fullName>
    </alternativeName>
    <alternativeName>
        <fullName evidence="9">Thioredoxin peroxidase</fullName>
    </alternativeName>
</protein>
<dbReference type="eggNOG" id="COG1225">
    <property type="taxonomic scope" value="Bacteria"/>
</dbReference>
<dbReference type="GO" id="GO:0005737">
    <property type="term" value="C:cytoplasm"/>
    <property type="evidence" value="ECO:0007669"/>
    <property type="project" value="TreeGrafter"/>
</dbReference>
<dbReference type="PANTHER" id="PTHR42801">
    <property type="entry name" value="THIOREDOXIN-DEPENDENT PEROXIDE REDUCTASE"/>
    <property type="match status" value="1"/>
</dbReference>
<evidence type="ECO:0000313" key="15">
    <source>
        <dbReference type="Proteomes" id="UP000029072"/>
    </source>
</evidence>
<dbReference type="GO" id="GO:0045454">
    <property type="term" value="P:cell redox homeostasis"/>
    <property type="evidence" value="ECO:0007669"/>
    <property type="project" value="TreeGrafter"/>
</dbReference>
<evidence type="ECO:0000256" key="6">
    <source>
        <dbReference type="ARBA" id="ARBA00023002"/>
    </source>
</evidence>
<evidence type="ECO:0000256" key="4">
    <source>
        <dbReference type="ARBA" id="ARBA00022559"/>
    </source>
</evidence>
<dbReference type="Gene3D" id="3.40.30.10">
    <property type="entry name" value="Glutaredoxin"/>
    <property type="match status" value="1"/>
</dbReference>
<keyword evidence="7" id="KW-1015">Disulfide bond</keyword>
<dbReference type="EMBL" id="JGYS01000001">
    <property type="protein sequence ID" value="KFI56697.1"/>
    <property type="molecule type" value="Genomic_DNA"/>
</dbReference>
<dbReference type="RefSeq" id="WP_162178535.1">
    <property type="nucleotide sequence ID" value="NZ_JDUV01000001.1"/>
</dbReference>
<evidence type="ECO:0000313" key="14">
    <source>
        <dbReference type="EMBL" id="KFI56697.1"/>
    </source>
</evidence>
<evidence type="ECO:0000256" key="1">
    <source>
        <dbReference type="ARBA" id="ARBA00003330"/>
    </source>
</evidence>
<dbReference type="AlphaFoldDB" id="A0A087AD47"/>